<protein>
    <submittedName>
        <fullName evidence="1">Uncharacterized protein</fullName>
    </submittedName>
</protein>
<comment type="caution">
    <text evidence="1">The sequence shown here is derived from an EMBL/GenBank/DDBJ whole genome shotgun (WGS) entry which is preliminary data.</text>
</comment>
<accession>A0ACC3DFQ5</accession>
<dbReference type="EMBL" id="JAWDJW010005448">
    <property type="protein sequence ID" value="KAK3067750.1"/>
    <property type="molecule type" value="Genomic_DNA"/>
</dbReference>
<proteinExistence type="predicted"/>
<evidence type="ECO:0000313" key="2">
    <source>
        <dbReference type="Proteomes" id="UP001186974"/>
    </source>
</evidence>
<dbReference type="Proteomes" id="UP001186974">
    <property type="component" value="Unassembled WGS sequence"/>
</dbReference>
<name>A0ACC3DFQ5_9PEZI</name>
<keyword evidence="2" id="KW-1185">Reference proteome</keyword>
<gene>
    <name evidence="1" type="ORF">LTS18_000949</name>
</gene>
<evidence type="ECO:0000313" key="1">
    <source>
        <dbReference type="EMBL" id="KAK3067750.1"/>
    </source>
</evidence>
<reference evidence="1" key="1">
    <citation type="submission" date="2024-09" db="EMBL/GenBank/DDBJ databases">
        <title>Black Yeasts Isolated from many extreme environments.</title>
        <authorList>
            <person name="Coleine C."/>
            <person name="Stajich J.E."/>
            <person name="Selbmann L."/>
        </authorList>
    </citation>
    <scope>NUCLEOTIDE SEQUENCE</scope>
    <source>
        <strain evidence="1">CCFEE 5737</strain>
    </source>
</reference>
<organism evidence="1 2">
    <name type="scientific">Coniosporium uncinatum</name>
    <dbReference type="NCBI Taxonomy" id="93489"/>
    <lineage>
        <taxon>Eukaryota</taxon>
        <taxon>Fungi</taxon>
        <taxon>Dikarya</taxon>
        <taxon>Ascomycota</taxon>
        <taxon>Pezizomycotina</taxon>
        <taxon>Dothideomycetes</taxon>
        <taxon>Dothideomycetes incertae sedis</taxon>
        <taxon>Coniosporium</taxon>
    </lineage>
</organism>
<sequence>MVADKGLDLNIAWIEGDSVLGEVKENLKRDPSSYLHVSTEKTLAEWNFEPLFGQCYLGGIGVARAFSEGASIVICGRVADASPIIGAAAWWHGWSRSDYDKLAQSLIAGHLIECSVYVTGGNFTGWKSLDWGGINDFGYPIAEIDGEGGVVITKPEGTGGLVSVDTCKEQLLYEIQGTYYLNCDVTAVINKASLTQVGSNRVRLSGITGRPPPATTKMGLTAFGGYQAEVHWAMVGLDIDEKVKLLETQLRHNFGKARLSKFSLWNVTVYGTAPENPRNQNAATVDVRLFAQANDAEALSEANFLRPALDMNMHTYPGATFHADLRTAVPKPVGELSTSE</sequence>